<keyword evidence="2 6" id="KW-0812">Transmembrane</keyword>
<feature type="transmembrane region" description="Helical" evidence="6">
    <location>
        <begin position="41"/>
        <end position="62"/>
    </location>
</feature>
<dbReference type="AlphaFoldDB" id="A0A0R2LTR3"/>
<dbReference type="OrthoDB" id="2990728at2"/>
<protein>
    <recommendedName>
        <fullName evidence="7">Lipopolysaccharide assembly protein A domain-containing protein</fullName>
    </recommendedName>
</protein>
<feature type="domain" description="Lipopolysaccharide assembly protein A" evidence="7">
    <location>
        <begin position="24"/>
        <end position="89"/>
    </location>
</feature>
<keyword evidence="5" id="KW-0175">Coiled coil</keyword>
<gene>
    <name evidence="8" type="ORF">IV54_GL000676</name>
</gene>
<evidence type="ECO:0000313" key="9">
    <source>
        <dbReference type="Proteomes" id="UP000051906"/>
    </source>
</evidence>
<comment type="caution">
    <text evidence="8">The sequence shown here is derived from an EMBL/GenBank/DDBJ whole genome shotgun (WGS) entry which is preliminary data.</text>
</comment>
<keyword evidence="4 6" id="KW-0472">Membrane</keyword>
<dbReference type="Proteomes" id="UP000051906">
    <property type="component" value="Unassembled WGS sequence"/>
</dbReference>
<dbReference type="GO" id="GO:0005886">
    <property type="term" value="C:plasma membrane"/>
    <property type="evidence" value="ECO:0007669"/>
    <property type="project" value="InterPro"/>
</dbReference>
<dbReference type="PANTHER" id="PTHR41335">
    <property type="entry name" value="MEMBRANE PROTEIN-RELATED"/>
    <property type="match status" value="1"/>
</dbReference>
<name>A0A0R2LTR3_9LACO</name>
<dbReference type="PATRIC" id="fig|616990.3.peg.721"/>
<dbReference type="STRING" id="616990.IV54_GL000676"/>
<keyword evidence="9" id="KW-1185">Reference proteome</keyword>
<proteinExistence type="predicted"/>
<evidence type="ECO:0000256" key="1">
    <source>
        <dbReference type="ARBA" id="ARBA00022475"/>
    </source>
</evidence>
<evidence type="ECO:0000313" key="8">
    <source>
        <dbReference type="EMBL" id="KRO04952.1"/>
    </source>
</evidence>
<reference evidence="8 9" key="1">
    <citation type="journal article" date="2015" name="Genome Announc.">
        <title>Expanding the biotechnology potential of lactobacilli through comparative genomics of 213 strains and associated genera.</title>
        <authorList>
            <person name="Sun Z."/>
            <person name="Harris H.M."/>
            <person name="McCann A."/>
            <person name="Guo C."/>
            <person name="Argimon S."/>
            <person name="Zhang W."/>
            <person name="Yang X."/>
            <person name="Jeffery I.B."/>
            <person name="Cooney J.C."/>
            <person name="Kagawa T.F."/>
            <person name="Liu W."/>
            <person name="Song Y."/>
            <person name="Salvetti E."/>
            <person name="Wrobel A."/>
            <person name="Rasinkangas P."/>
            <person name="Parkhill J."/>
            <person name="Rea M.C."/>
            <person name="O'Sullivan O."/>
            <person name="Ritari J."/>
            <person name="Douillard F.P."/>
            <person name="Paul Ross R."/>
            <person name="Yang R."/>
            <person name="Briner A.E."/>
            <person name="Felis G.E."/>
            <person name="de Vos W.M."/>
            <person name="Barrangou R."/>
            <person name="Klaenhammer T.R."/>
            <person name="Caufield P.W."/>
            <person name="Cui Y."/>
            <person name="Zhang H."/>
            <person name="O'Toole P.W."/>
        </authorList>
    </citation>
    <scope>NUCLEOTIDE SEQUENCE [LARGE SCALE GENOMIC DNA]</scope>
    <source>
        <strain evidence="8 9">DSM 22467</strain>
    </source>
</reference>
<evidence type="ECO:0000256" key="6">
    <source>
        <dbReference type="SAM" id="Phobius"/>
    </source>
</evidence>
<dbReference type="PANTHER" id="PTHR41335:SF1">
    <property type="entry name" value="MEMBRANE PROTEIN"/>
    <property type="match status" value="1"/>
</dbReference>
<dbReference type="Pfam" id="PF06305">
    <property type="entry name" value="LapA_dom"/>
    <property type="match status" value="1"/>
</dbReference>
<dbReference type="RefSeq" id="WP_057877548.1">
    <property type="nucleotide sequence ID" value="NZ_JQCA01000020.1"/>
</dbReference>
<dbReference type="InterPro" id="IPR010445">
    <property type="entry name" value="LapA_dom"/>
</dbReference>
<keyword evidence="3 6" id="KW-1133">Transmembrane helix</keyword>
<accession>A0A0R2LTR3</accession>
<feature type="coiled-coil region" evidence="5">
    <location>
        <begin position="75"/>
        <end position="125"/>
    </location>
</feature>
<keyword evidence="1" id="KW-1003">Cell membrane</keyword>
<organism evidence="8 9">
    <name type="scientific">Levilactobacillus paucivorans</name>
    <dbReference type="NCBI Taxonomy" id="616990"/>
    <lineage>
        <taxon>Bacteria</taxon>
        <taxon>Bacillati</taxon>
        <taxon>Bacillota</taxon>
        <taxon>Bacilli</taxon>
        <taxon>Lactobacillales</taxon>
        <taxon>Lactobacillaceae</taxon>
        <taxon>Levilactobacillus</taxon>
    </lineage>
</organism>
<evidence type="ECO:0000256" key="5">
    <source>
        <dbReference type="SAM" id="Coils"/>
    </source>
</evidence>
<dbReference type="EMBL" id="JQCA01000020">
    <property type="protein sequence ID" value="KRO04952.1"/>
    <property type="molecule type" value="Genomic_DNA"/>
</dbReference>
<evidence type="ECO:0000259" key="7">
    <source>
        <dbReference type="Pfam" id="PF06305"/>
    </source>
</evidence>
<evidence type="ECO:0000256" key="2">
    <source>
        <dbReference type="ARBA" id="ARBA00022692"/>
    </source>
</evidence>
<evidence type="ECO:0000256" key="4">
    <source>
        <dbReference type="ARBA" id="ARBA00023136"/>
    </source>
</evidence>
<evidence type="ECO:0000256" key="3">
    <source>
        <dbReference type="ARBA" id="ARBA00022989"/>
    </source>
</evidence>
<sequence length="129" mass="14332">MKNQWRIVVSLLLVIIVAVFALLNRGSVPVSFGFATVRWPLILLLLVSILIGAVLMILFSTISSVQKKRAYKELEQSTTEKITKLQAENAQLNKRIQNSQSKQASGQQAKEIKALQTEITDLKAQLAAK</sequence>